<gene>
    <name evidence="3" type="ORF">ACFPZN_41580</name>
</gene>
<dbReference type="RefSeq" id="WP_378288099.1">
    <property type="nucleotide sequence ID" value="NZ_JBHSON010000081.1"/>
</dbReference>
<evidence type="ECO:0000259" key="2">
    <source>
        <dbReference type="Pfam" id="PF00656"/>
    </source>
</evidence>
<dbReference type="Pfam" id="PF00656">
    <property type="entry name" value="Peptidase_C14"/>
    <property type="match status" value="1"/>
</dbReference>
<dbReference type="SUPFAM" id="SSF48452">
    <property type="entry name" value="TPR-like"/>
    <property type="match status" value="1"/>
</dbReference>
<dbReference type="InterPro" id="IPR011990">
    <property type="entry name" value="TPR-like_helical_dom_sf"/>
</dbReference>
<dbReference type="EMBL" id="JBHSON010000081">
    <property type="protein sequence ID" value="MFC5752141.1"/>
    <property type="molecule type" value="Genomic_DNA"/>
</dbReference>
<feature type="repeat" description="TPR" evidence="1">
    <location>
        <begin position="694"/>
        <end position="727"/>
    </location>
</feature>
<protein>
    <submittedName>
        <fullName evidence="3">Tetratricopeptide repeat protein</fullName>
    </submittedName>
</protein>
<evidence type="ECO:0000256" key="1">
    <source>
        <dbReference type="PROSITE-ProRule" id="PRU00339"/>
    </source>
</evidence>
<dbReference type="SUPFAM" id="SSF52540">
    <property type="entry name" value="P-loop containing nucleoside triphosphate hydrolases"/>
    <property type="match status" value="1"/>
</dbReference>
<dbReference type="PROSITE" id="PS50005">
    <property type="entry name" value="TPR"/>
    <property type="match status" value="1"/>
</dbReference>
<dbReference type="PANTHER" id="PTHR47691:SF3">
    <property type="entry name" value="HTH-TYPE TRANSCRIPTIONAL REGULATOR RV0890C-RELATED"/>
    <property type="match status" value="1"/>
</dbReference>
<comment type="caution">
    <text evidence="3">The sequence shown here is derived from an EMBL/GenBank/DDBJ whole genome shotgun (WGS) entry which is preliminary data.</text>
</comment>
<reference evidence="4" key="1">
    <citation type="journal article" date="2019" name="Int. J. Syst. Evol. Microbiol.">
        <title>The Global Catalogue of Microorganisms (GCM) 10K type strain sequencing project: providing services to taxonomists for standard genome sequencing and annotation.</title>
        <authorList>
            <consortium name="The Broad Institute Genomics Platform"/>
            <consortium name="The Broad Institute Genome Sequencing Center for Infectious Disease"/>
            <person name="Wu L."/>
            <person name="Ma J."/>
        </authorList>
    </citation>
    <scope>NUCLEOTIDE SEQUENCE [LARGE SCALE GENOMIC DNA]</scope>
    <source>
        <strain evidence="4">KCTC 42087</strain>
    </source>
</reference>
<keyword evidence="1" id="KW-0802">TPR repeat</keyword>
<dbReference type="Gene3D" id="3.40.50.1460">
    <property type="match status" value="1"/>
</dbReference>
<proteinExistence type="predicted"/>
<feature type="domain" description="Peptidase C14 caspase" evidence="2">
    <location>
        <begin position="10"/>
        <end position="197"/>
    </location>
</feature>
<dbReference type="SMART" id="SM00028">
    <property type="entry name" value="TPR"/>
    <property type="match status" value="3"/>
</dbReference>
<dbReference type="NCBIfam" id="NF047832">
    <property type="entry name" value="caspase_w_EACC1"/>
    <property type="match status" value="1"/>
</dbReference>
<dbReference type="InterPro" id="IPR029030">
    <property type="entry name" value="Caspase-like_dom_sf"/>
</dbReference>
<sequence>MSLPDPAGSRAVLLGVHAYQALEDLPGVERNVAALGEMLTGGTVWDLPPGHCVRVPASADVPTVRGELRRVAAEATDTLLVYFAGHGLLDQSGELCLALADTVPGFPEDGLRFEVVRRAIRPPHAVVRQTIVILDCCYGGRALDGEMGPSADLGARTVIDGVCVLTAAAATRRSLCPPGEEFSAFTGELIRLLREGVPGGGPDLDMDTVHGVLARTLREKGRPEPQQGARNAGGRIVLARNRAHAPARRRVVIDTRVAPPRSLVGREADLERLTSPPQGRAGSVVWVLHGMGGAGKTALARAAAARIADDFPDGRLELDLYGFSPGEKPRPPEEVLTDLLHRVGFRPAEVPVTLAGQAEAWRGWLSGRRVLLLLDNALDEEQVRPLLPGAGAAGLTLVTSRDRLDGLETPHRLPVGALSEDDAVAMLCGLGGRGGGDGKLAEIAAVCGRWPLALNAVGTLLRDLSPADLLAAMGDLRRPLELVPEGERSVRTAFDLSYRALDVELRTVLHACAWHPGLDYDRDSVAAMLDRPKALTPVHLAALVRRNMLLAVDGRYRLHDVFRHVARETAEREAPGGAVTARRRLQEHLLERLNAALAWLQGVEPAHEPEADMGLFPDPLSARDWLTAASPELEAAALAWDEPHPSGPDAELGAALARRTARWFRLDNRTEQALRLSEALERRASREEDFILMADAHCDLAAVFELRGDYEEAEEHYRRARHVYRENGDQRGVAVAHGGIATAKRLRRDHTRVQSRYEAALATFTGLRDRRGCASVLSGLGHVAVGRGEAAEARERYESALELCERIGDRLGAAEALSGLGRAAVLRDALQEAAALFRDAADRYDAIGVTDAAAYCREQLKRLGHPS</sequence>
<dbReference type="PANTHER" id="PTHR47691">
    <property type="entry name" value="REGULATOR-RELATED"/>
    <property type="match status" value="1"/>
</dbReference>
<dbReference type="SUPFAM" id="SSF52129">
    <property type="entry name" value="Caspase-like"/>
    <property type="match status" value="1"/>
</dbReference>
<evidence type="ECO:0000313" key="3">
    <source>
        <dbReference type="EMBL" id="MFC5752141.1"/>
    </source>
</evidence>
<dbReference type="Pfam" id="PF13424">
    <property type="entry name" value="TPR_12"/>
    <property type="match status" value="2"/>
</dbReference>
<dbReference type="Gene3D" id="3.40.50.300">
    <property type="entry name" value="P-loop containing nucleotide triphosphate hydrolases"/>
    <property type="match status" value="1"/>
</dbReference>
<dbReference type="Gene3D" id="1.25.40.10">
    <property type="entry name" value="Tetratricopeptide repeat domain"/>
    <property type="match status" value="1"/>
</dbReference>
<name>A0ABW1AAE5_9ACTN</name>
<dbReference type="Proteomes" id="UP001596074">
    <property type="component" value="Unassembled WGS sequence"/>
</dbReference>
<evidence type="ECO:0000313" key="4">
    <source>
        <dbReference type="Proteomes" id="UP001596074"/>
    </source>
</evidence>
<dbReference type="PRINTS" id="PR00364">
    <property type="entry name" value="DISEASERSIST"/>
</dbReference>
<dbReference type="InterPro" id="IPR019734">
    <property type="entry name" value="TPR_rpt"/>
</dbReference>
<organism evidence="3 4">
    <name type="scientific">Actinomadura rugatobispora</name>
    <dbReference type="NCBI Taxonomy" id="1994"/>
    <lineage>
        <taxon>Bacteria</taxon>
        <taxon>Bacillati</taxon>
        <taxon>Actinomycetota</taxon>
        <taxon>Actinomycetes</taxon>
        <taxon>Streptosporangiales</taxon>
        <taxon>Thermomonosporaceae</taxon>
        <taxon>Actinomadura</taxon>
    </lineage>
</organism>
<dbReference type="InterPro" id="IPR011600">
    <property type="entry name" value="Pept_C14_caspase"/>
</dbReference>
<accession>A0ABW1AAE5</accession>
<keyword evidence="4" id="KW-1185">Reference proteome</keyword>
<dbReference type="InterPro" id="IPR027417">
    <property type="entry name" value="P-loop_NTPase"/>
</dbReference>